<proteinExistence type="predicted"/>
<gene>
    <name evidence="1" type="ordered locus">XALc_0701</name>
</gene>
<sequence length="337" mass="36950">MPTQVGGIVIVKNSDQVQTMVNDLETQKIFFALNGAGSRFDDRLAETGLPEKIDMISSALSEEISANEVELSLREISALFTPDLIKEFIQEESSRFNKSSIYTIATQFIESEAFYGVVFYSNAHVNISVLVLPPVVRSLKQAKNLSGDKKSVTVQGSDTLMKFISPGDASIELWHAEPFGPATALGIRTATPLPCINPVGGESVFLEGGRHGLSIKHCIGSVLMVLITRKRPRTSVSAHYKTDDGSLFSCSSASVMSSRAQLLATSVRELGFHEGISTLIELLDHPDHFVRWHVMREALTLDMDAAKPHLIRFASSDVHPQVREVAKKTLEILSKVQ</sequence>
<dbReference type="SUPFAM" id="SSF48371">
    <property type="entry name" value="ARM repeat"/>
    <property type="match status" value="1"/>
</dbReference>
<dbReference type="EMBL" id="FP565176">
    <property type="protein sequence ID" value="CBA15219.1"/>
    <property type="molecule type" value="Genomic_DNA"/>
</dbReference>
<dbReference type="InterPro" id="IPR016024">
    <property type="entry name" value="ARM-type_fold"/>
</dbReference>
<evidence type="ECO:0000313" key="1">
    <source>
        <dbReference type="EMBL" id="CBA15219.1"/>
    </source>
</evidence>
<keyword evidence="2" id="KW-1185">Reference proteome</keyword>
<dbReference type="Proteomes" id="UP000001890">
    <property type="component" value="Chromosome"/>
</dbReference>
<dbReference type="AlphaFoldDB" id="D2UBP4"/>
<dbReference type="STRING" id="380358.XALC_0701"/>
<evidence type="ECO:0008006" key="3">
    <source>
        <dbReference type="Google" id="ProtNLM"/>
    </source>
</evidence>
<protein>
    <recommendedName>
        <fullName evidence="3">HEAT repeat domain-containing protein</fullName>
    </recommendedName>
</protein>
<dbReference type="eggNOG" id="COG1413">
    <property type="taxonomic scope" value="Bacteria"/>
</dbReference>
<organism evidence="1 2">
    <name type="scientific">Xanthomonas albilineans (strain GPE PC73 / CFBP 7063)</name>
    <dbReference type="NCBI Taxonomy" id="380358"/>
    <lineage>
        <taxon>Bacteria</taxon>
        <taxon>Pseudomonadati</taxon>
        <taxon>Pseudomonadota</taxon>
        <taxon>Gammaproteobacteria</taxon>
        <taxon>Lysobacterales</taxon>
        <taxon>Lysobacteraceae</taxon>
        <taxon>Xanthomonas</taxon>
    </lineage>
</organism>
<name>D2UBP4_XANAP</name>
<dbReference type="KEGG" id="xal:XALC_0701"/>
<reference evidence="1 2" key="1">
    <citation type="journal article" date="2009" name="BMC Genomics">
        <title>The complete genome sequence of Xanthomonas albilineans provides new insights into the reductive genome evolution of the xylem-limited Xanthomonadaceae.</title>
        <authorList>
            <person name="Pieretti I."/>
            <person name="Royer M."/>
            <person name="Barbe V."/>
            <person name="Carrere S."/>
            <person name="Koebnik R."/>
            <person name="Cociancich S."/>
            <person name="Couloux A."/>
            <person name="Darrasse A."/>
            <person name="Gouzy J."/>
            <person name="Jacques M.A."/>
            <person name="Lauber E."/>
            <person name="Manceau C."/>
            <person name="Mangenot S."/>
            <person name="Poussier S."/>
            <person name="Segurens B."/>
            <person name="Szurek B."/>
            <person name="Verdier V."/>
            <person name="Arlat M."/>
            <person name="Rott P."/>
        </authorList>
    </citation>
    <scope>NUCLEOTIDE SEQUENCE [LARGE SCALE GENOMIC DNA]</scope>
    <source>
        <strain evidence="2">GPE PC73 / CFBP 7063</strain>
    </source>
</reference>
<dbReference type="OrthoDB" id="5948883at2"/>
<evidence type="ECO:0000313" key="2">
    <source>
        <dbReference type="Proteomes" id="UP000001890"/>
    </source>
</evidence>
<accession>D2UBP4</accession>